<protein>
    <recommendedName>
        <fullName evidence="14">P-loop containing nucleoside triphosphate hydrolase protein</fullName>
    </recommendedName>
</protein>
<dbReference type="GO" id="GO:0016887">
    <property type="term" value="F:ATP hydrolysis activity"/>
    <property type="evidence" value="ECO:0007669"/>
    <property type="project" value="InterPro"/>
</dbReference>
<evidence type="ECO:0000256" key="2">
    <source>
        <dbReference type="ARBA" id="ARBA00022448"/>
    </source>
</evidence>
<dbReference type="GO" id="GO:0140359">
    <property type="term" value="F:ABC-type transporter activity"/>
    <property type="evidence" value="ECO:0007669"/>
    <property type="project" value="InterPro"/>
</dbReference>
<dbReference type="PANTHER" id="PTHR24223:SF356">
    <property type="entry name" value="ATP-BINDING CASSETTE TRANSPORTER ABC4"/>
    <property type="match status" value="1"/>
</dbReference>
<keyword evidence="2" id="KW-0813">Transport</keyword>
<gene>
    <name evidence="12" type="ORF">B0H16DRAFT_1692067</name>
</gene>
<feature type="transmembrane region" description="Helical" evidence="9">
    <location>
        <begin position="331"/>
        <end position="353"/>
    </location>
</feature>
<dbReference type="EMBL" id="JARKIB010000072">
    <property type="protein sequence ID" value="KAJ7748587.1"/>
    <property type="molecule type" value="Genomic_DNA"/>
</dbReference>
<feature type="transmembrane region" description="Helical" evidence="9">
    <location>
        <begin position="9"/>
        <end position="29"/>
    </location>
</feature>
<dbReference type="GO" id="GO:0016020">
    <property type="term" value="C:membrane"/>
    <property type="evidence" value="ECO:0007669"/>
    <property type="project" value="UniProtKB-SubCell"/>
</dbReference>
<dbReference type="SUPFAM" id="SSF90123">
    <property type="entry name" value="ABC transporter transmembrane region"/>
    <property type="match status" value="2"/>
</dbReference>
<dbReference type="PROSITE" id="PS50893">
    <property type="entry name" value="ABC_TRANSPORTER_2"/>
    <property type="match status" value="2"/>
</dbReference>
<sequence>MASLWLDTLVLPLYVGIASIFVLFFHFLWNTKPGLKFFKPIEPELEDIDVPVTHSVAGHIESHGSATIFAYKTARLVGCLVLLSLSLVSLALADDHREKTTFISDETNPYDARPIAMSVTYFYASILAIISIAASPKWASVAVQHLNVLLLCTFGVYFYRDIFPLATYRLTPLDLAEGRLLWAKIIVLFTVSGAIPLLVPRQYIPVDPKNPKLPPPEQTAPILSLVLYSFLDPIIFLAYRIPHLKFEQLPPLADIDHAENLKTRAFPYLDVISGRRRHIFFGFVWMNRWIILETSLAICVAGVAAFLSPIGLNRLLDHLENPSTESLMKPWFWILFLLLGPTIESLAMQWYVFISTRMMLHNVAVTTQLVFEHGLRIRVKSETEAKKNGSEPSKKDGAKNLLGRMTNLVTSDLSTINESRNMLLVFVLVPLQTMGSVVFLYQVLGWSSFVGMGVMVALFPAPGYLAKYQQGVGEFTISLHTNKPKITLAAQKSIRKTTDARVQTVSETMNVLRMVKMFGWEKQMNEKIAEKREAELRKLWIRRLLNMANNLLNHLTVIAKQELSASKVFSSMAVFDLLRGQLQFTTYYISDGVNGKVSFDRLDAFLRETELLDSFSTKDTATVVVDEPTSQLVGFRDATFSWSAEETDGTLTPSSRRFLLKIDGELLFKPGCVNLVVGPTGSGKTSLLMALLGEMHLVPSTLSSWYNIPRAKGVSYVAQESWVMNDTIRNNILFTSPIDEERYSKVLYQCCLERDLELWDAGDATEVGEKGLTLSGGQKARLTLARALYSDTQLLLLDDVLAALDVHTAKWIVEKCLQGDLIKNRTVILVTHNVAMTRKIAGFVVSLGLDGRVRSQGSLADALSKDEVLAKEVIKDQEIFEATEKEIDSLPAAAVDSLPTALEEPKKKEGKLIVAEEIAVGRVGWNALALYLRGMGGNHAVAFFVVLVLAIVATQVADAAQTWYLGYWASQYGHGATVPVFKYLGAFVALLLGSLAVSIANNVYFMFGSFRASRTLHKQLITSVMGTTLRWLDSTPTSRIITRCTEDVSQVDNSIADLLYGLLSLTIMLLTKLGAVVIVVPVFFFAGAFIGVLGAIIGKIYIGWSSLSHAHAQRLNILLASQLSVKREMSNRKAPILAHFGATMAGLVSVRAYGAQEALIKVSMDRINQYNRAQRTFANVNRWVTIRIDLLGGLFAASLAYYVVYFQSERPFNIGFSLTMALGFASRILYWVRVLNVFEVQANSLERIQQYLQIEKEQEPTASGVPPAYWPASGSLSVDNLSAKYSADGSTVLHDISFNVRSGERVGIVGRTGSGKSSLTLSLLRCILTEGTVYYDGLLTSSINLDALRANITIIPQVPELLVGTLRSNLDIFGQNDDATLNNALRSAGLSSLQEDMDEGKLTLDTEISAGGTNLSVGQRQIIALARALVRGSKLLILDEATSAIDYKTDTVIQSSLRTELPADTTLLIVAHRLQTIMDADKIMVLDAGRIVEFDTPKKLLEDESGLLRALVDESGDKEALYKMAQA</sequence>
<feature type="transmembrane region" description="Helical" evidence="9">
    <location>
        <begin position="984"/>
        <end position="1007"/>
    </location>
</feature>
<feature type="transmembrane region" description="Helical" evidence="9">
    <location>
        <begin position="180"/>
        <end position="199"/>
    </location>
</feature>
<feature type="transmembrane region" description="Helical" evidence="9">
    <location>
        <begin position="423"/>
        <end position="443"/>
    </location>
</feature>
<reference evidence="12" key="1">
    <citation type="submission" date="2023-03" db="EMBL/GenBank/DDBJ databases">
        <title>Massive genome expansion in bonnet fungi (Mycena s.s.) driven by repeated elements and novel gene families across ecological guilds.</title>
        <authorList>
            <consortium name="Lawrence Berkeley National Laboratory"/>
            <person name="Harder C.B."/>
            <person name="Miyauchi S."/>
            <person name="Viragh M."/>
            <person name="Kuo A."/>
            <person name="Thoen E."/>
            <person name="Andreopoulos B."/>
            <person name="Lu D."/>
            <person name="Skrede I."/>
            <person name="Drula E."/>
            <person name="Henrissat B."/>
            <person name="Morin E."/>
            <person name="Kohler A."/>
            <person name="Barry K."/>
            <person name="LaButti K."/>
            <person name="Morin E."/>
            <person name="Salamov A."/>
            <person name="Lipzen A."/>
            <person name="Mereny Z."/>
            <person name="Hegedus B."/>
            <person name="Baldrian P."/>
            <person name="Stursova M."/>
            <person name="Weitz H."/>
            <person name="Taylor A."/>
            <person name="Grigoriev I.V."/>
            <person name="Nagy L.G."/>
            <person name="Martin F."/>
            <person name="Kauserud H."/>
        </authorList>
    </citation>
    <scope>NUCLEOTIDE SEQUENCE</scope>
    <source>
        <strain evidence="12">CBHHK182m</strain>
    </source>
</reference>
<evidence type="ECO:0000313" key="12">
    <source>
        <dbReference type="EMBL" id="KAJ7748587.1"/>
    </source>
</evidence>
<organism evidence="12 13">
    <name type="scientific">Mycena metata</name>
    <dbReference type="NCBI Taxonomy" id="1033252"/>
    <lineage>
        <taxon>Eukaryota</taxon>
        <taxon>Fungi</taxon>
        <taxon>Dikarya</taxon>
        <taxon>Basidiomycota</taxon>
        <taxon>Agaricomycotina</taxon>
        <taxon>Agaricomycetes</taxon>
        <taxon>Agaricomycetidae</taxon>
        <taxon>Agaricales</taxon>
        <taxon>Marasmiineae</taxon>
        <taxon>Mycenaceae</taxon>
        <taxon>Mycena</taxon>
    </lineage>
</organism>
<feature type="transmembrane region" description="Helical" evidence="9">
    <location>
        <begin position="1058"/>
        <end position="1078"/>
    </location>
</feature>
<keyword evidence="4" id="KW-0677">Repeat</keyword>
<feature type="transmembrane region" description="Helical" evidence="9">
    <location>
        <begin position="1212"/>
        <end position="1232"/>
    </location>
</feature>
<dbReference type="CDD" id="cd18604">
    <property type="entry name" value="ABC_6TM_VMR1_D2_like"/>
    <property type="match status" value="1"/>
</dbReference>
<dbReference type="SUPFAM" id="SSF52540">
    <property type="entry name" value="P-loop containing nucleoside triphosphate hydrolases"/>
    <property type="match status" value="2"/>
</dbReference>
<dbReference type="Gene3D" id="3.40.50.300">
    <property type="entry name" value="P-loop containing nucleotide triphosphate hydrolases"/>
    <property type="match status" value="2"/>
</dbReference>
<dbReference type="Proteomes" id="UP001215598">
    <property type="component" value="Unassembled WGS sequence"/>
</dbReference>
<dbReference type="InterPro" id="IPR003593">
    <property type="entry name" value="AAA+_ATPase"/>
</dbReference>
<dbReference type="InterPro" id="IPR027417">
    <property type="entry name" value="P-loop_NTPase"/>
</dbReference>
<evidence type="ECO:0008006" key="14">
    <source>
        <dbReference type="Google" id="ProtNLM"/>
    </source>
</evidence>
<dbReference type="Gene3D" id="1.20.1560.10">
    <property type="entry name" value="ABC transporter type 1, transmembrane domain"/>
    <property type="match status" value="2"/>
</dbReference>
<feature type="transmembrane region" description="Helical" evidence="9">
    <location>
        <begin position="1084"/>
        <end position="1104"/>
    </location>
</feature>
<dbReference type="InterPro" id="IPR011527">
    <property type="entry name" value="ABC1_TM_dom"/>
</dbReference>
<feature type="domain" description="ABC transmembrane type-1" evidence="11">
    <location>
        <begin position="945"/>
        <end position="1206"/>
    </location>
</feature>
<keyword evidence="5" id="KW-0547">Nucleotide-binding</keyword>
<keyword evidence="13" id="KW-1185">Reference proteome</keyword>
<dbReference type="SMART" id="SM00382">
    <property type="entry name" value="AAA"/>
    <property type="match status" value="2"/>
</dbReference>
<dbReference type="FunFam" id="3.40.50.300:FF:000838">
    <property type="entry name" value="ABC multidrug transporter (Eurofung)"/>
    <property type="match status" value="1"/>
</dbReference>
<evidence type="ECO:0000256" key="1">
    <source>
        <dbReference type="ARBA" id="ARBA00004141"/>
    </source>
</evidence>
<dbReference type="CDD" id="cd18596">
    <property type="entry name" value="ABC_6TM_VMR1_D1_like"/>
    <property type="match status" value="1"/>
</dbReference>
<accession>A0AAD7ISA4</accession>
<evidence type="ECO:0000256" key="4">
    <source>
        <dbReference type="ARBA" id="ARBA00022737"/>
    </source>
</evidence>
<keyword evidence="6" id="KW-0067">ATP-binding</keyword>
<comment type="subcellular location">
    <subcellularLocation>
        <location evidence="1">Membrane</location>
        <topology evidence="1">Multi-pass membrane protein</topology>
    </subcellularLocation>
</comment>
<feature type="transmembrane region" description="Helical" evidence="9">
    <location>
        <begin position="74"/>
        <end position="93"/>
    </location>
</feature>
<evidence type="ECO:0000256" key="5">
    <source>
        <dbReference type="ARBA" id="ARBA00022741"/>
    </source>
</evidence>
<dbReference type="FunFam" id="1.20.1560.10:FF:000013">
    <property type="entry name" value="ABC transporter C family member 2"/>
    <property type="match status" value="1"/>
</dbReference>
<evidence type="ECO:0000259" key="11">
    <source>
        <dbReference type="PROSITE" id="PS50929"/>
    </source>
</evidence>
<feature type="transmembrane region" description="Helical" evidence="9">
    <location>
        <begin position="449"/>
        <end position="466"/>
    </location>
</feature>
<dbReference type="PROSITE" id="PS50929">
    <property type="entry name" value="ABC_TM1F"/>
    <property type="match status" value="2"/>
</dbReference>
<feature type="domain" description="ABC transmembrane type-1" evidence="11">
    <location>
        <begin position="296"/>
        <end position="540"/>
    </location>
</feature>
<comment type="caution">
    <text evidence="12">The sequence shown here is derived from an EMBL/GenBank/DDBJ whole genome shotgun (WGS) entry which is preliminary data.</text>
</comment>
<dbReference type="Pfam" id="PF00005">
    <property type="entry name" value="ABC_tran"/>
    <property type="match status" value="2"/>
</dbReference>
<proteinExistence type="predicted"/>
<feature type="transmembrane region" description="Helical" evidence="9">
    <location>
        <begin position="114"/>
        <end position="135"/>
    </location>
</feature>
<dbReference type="CDD" id="cd03244">
    <property type="entry name" value="ABCC_MRP_domain2"/>
    <property type="match status" value="1"/>
</dbReference>
<evidence type="ECO:0000256" key="6">
    <source>
        <dbReference type="ARBA" id="ARBA00022840"/>
    </source>
</evidence>
<dbReference type="InterPro" id="IPR017871">
    <property type="entry name" value="ABC_transporter-like_CS"/>
</dbReference>
<feature type="transmembrane region" description="Helical" evidence="9">
    <location>
        <begin position="289"/>
        <end position="311"/>
    </location>
</feature>
<feature type="transmembrane region" description="Helical" evidence="9">
    <location>
        <begin position="1136"/>
        <end position="1154"/>
    </location>
</feature>
<name>A0AAD7ISA4_9AGAR</name>
<dbReference type="Pfam" id="PF00664">
    <property type="entry name" value="ABC_membrane"/>
    <property type="match status" value="3"/>
</dbReference>
<evidence type="ECO:0000313" key="13">
    <source>
        <dbReference type="Proteomes" id="UP001215598"/>
    </source>
</evidence>
<evidence type="ECO:0000259" key="10">
    <source>
        <dbReference type="PROSITE" id="PS50893"/>
    </source>
</evidence>
<evidence type="ECO:0000256" key="3">
    <source>
        <dbReference type="ARBA" id="ARBA00022692"/>
    </source>
</evidence>
<evidence type="ECO:0000256" key="9">
    <source>
        <dbReference type="SAM" id="Phobius"/>
    </source>
</evidence>
<keyword evidence="3 9" id="KW-0812">Transmembrane</keyword>
<feature type="transmembrane region" description="Helical" evidence="9">
    <location>
        <begin position="1184"/>
        <end position="1205"/>
    </location>
</feature>
<feature type="domain" description="ABC transporter" evidence="10">
    <location>
        <begin position="1276"/>
        <end position="1513"/>
    </location>
</feature>
<keyword evidence="7 9" id="KW-1133">Transmembrane helix</keyword>
<keyword evidence="8 9" id="KW-0472">Membrane</keyword>
<evidence type="ECO:0000256" key="7">
    <source>
        <dbReference type="ARBA" id="ARBA00022989"/>
    </source>
</evidence>
<dbReference type="PROSITE" id="PS00211">
    <property type="entry name" value="ABC_TRANSPORTER_1"/>
    <property type="match status" value="1"/>
</dbReference>
<dbReference type="InterPro" id="IPR003439">
    <property type="entry name" value="ABC_transporter-like_ATP-bd"/>
</dbReference>
<feature type="domain" description="ABC transporter" evidence="10">
    <location>
        <begin position="633"/>
        <end position="875"/>
    </location>
</feature>
<dbReference type="GO" id="GO:0005524">
    <property type="term" value="F:ATP binding"/>
    <property type="evidence" value="ECO:0007669"/>
    <property type="project" value="UniProtKB-KW"/>
</dbReference>
<dbReference type="InterPro" id="IPR050173">
    <property type="entry name" value="ABC_transporter_C-like"/>
</dbReference>
<dbReference type="PANTHER" id="PTHR24223">
    <property type="entry name" value="ATP-BINDING CASSETTE SUB-FAMILY C"/>
    <property type="match status" value="1"/>
</dbReference>
<dbReference type="CDD" id="cd03250">
    <property type="entry name" value="ABCC_MRP_domain1"/>
    <property type="match status" value="1"/>
</dbReference>
<dbReference type="InterPro" id="IPR036640">
    <property type="entry name" value="ABC1_TM_sf"/>
</dbReference>
<feature type="transmembrane region" description="Helical" evidence="9">
    <location>
        <begin position="141"/>
        <end position="159"/>
    </location>
</feature>
<feature type="transmembrane region" description="Helical" evidence="9">
    <location>
        <begin position="940"/>
        <end position="964"/>
    </location>
</feature>
<evidence type="ECO:0000256" key="8">
    <source>
        <dbReference type="ARBA" id="ARBA00023136"/>
    </source>
</evidence>